<gene>
    <name evidence="1" type="ORF">F2Q69_00063309</name>
</gene>
<dbReference type="EMBL" id="QGKX02000095">
    <property type="protein sequence ID" value="KAF3571695.1"/>
    <property type="molecule type" value="Genomic_DNA"/>
</dbReference>
<evidence type="ECO:0000313" key="2">
    <source>
        <dbReference type="Proteomes" id="UP000712600"/>
    </source>
</evidence>
<evidence type="ECO:0000313" key="1">
    <source>
        <dbReference type="EMBL" id="KAF3571695.1"/>
    </source>
</evidence>
<proteinExistence type="predicted"/>
<reference evidence="1" key="1">
    <citation type="submission" date="2019-12" db="EMBL/GenBank/DDBJ databases">
        <title>Genome sequencing and annotation of Brassica cretica.</title>
        <authorList>
            <person name="Studholme D.J."/>
            <person name="Sarris P."/>
        </authorList>
    </citation>
    <scope>NUCLEOTIDE SEQUENCE</scope>
    <source>
        <strain evidence="1">PFS-109/04</strain>
        <tissue evidence="1">Leaf</tissue>
    </source>
</reference>
<protein>
    <submittedName>
        <fullName evidence="1">Uncharacterized protein</fullName>
    </submittedName>
</protein>
<organism evidence="1 2">
    <name type="scientific">Brassica cretica</name>
    <name type="common">Mustard</name>
    <dbReference type="NCBI Taxonomy" id="69181"/>
    <lineage>
        <taxon>Eukaryota</taxon>
        <taxon>Viridiplantae</taxon>
        <taxon>Streptophyta</taxon>
        <taxon>Embryophyta</taxon>
        <taxon>Tracheophyta</taxon>
        <taxon>Spermatophyta</taxon>
        <taxon>Magnoliopsida</taxon>
        <taxon>eudicotyledons</taxon>
        <taxon>Gunneridae</taxon>
        <taxon>Pentapetalae</taxon>
        <taxon>rosids</taxon>
        <taxon>malvids</taxon>
        <taxon>Brassicales</taxon>
        <taxon>Brassicaceae</taxon>
        <taxon>Brassiceae</taxon>
        <taxon>Brassica</taxon>
    </lineage>
</organism>
<name>A0A8S9RG40_BRACR</name>
<sequence>MFDFEVTEQGAVQPRRYGQVDPRVRVGTETFQVRPLLDLFIAFINHSHSSFVLSTVVLVVMPFSSESFSPLICFGTLGFGPTLFEGKS</sequence>
<accession>A0A8S9RG40</accession>
<dbReference type="Proteomes" id="UP000712600">
    <property type="component" value="Unassembled WGS sequence"/>
</dbReference>
<comment type="caution">
    <text evidence="1">The sequence shown here is derived from an EMBL/GenBank/DDBJ whole genome shotgun (WGS) entry which is preliminary data.</text>
</comment>
<dbReference type="AlphaFoldDB" id="A0A8S9RG40"/>